<reference evidence="6" key="1">
    <citation type="journal article" date="2013" name="Proc. Natl. Acad. Sci. U.S.A.">
        <title>Genome structure and metabolic features in the red seaweed Chondrus crispus shed light on evolution of the Archaeplastida.</title>
        <authorList>
            <person name="Collen J."/>
            <person name="Porcel B."/>
            <person name="Carre W."/>
            <person name="Ball S.G."/>
            <person name="Chaparro C."/>
            <person name="Tonon T."/>
            <person name="Barbeyron T."/>
            <person name="Michel G."/>
            <person name="Noel B."/>
            <person name="Valentin K."/>
            <person name="Elias M."/>
            <person name="Artiguenave F."/>
            <person name="Arun A."/>
            <person name="Aury J.M."/>
            <person name="Barbosa-Neto J.F."/>
            <person name="Bothwell J.H."/>
            <person name="Bouget F.Y."/>
            <person name="Brillet L."/>
            <person name="Cabello-Hurtado F."/>
            <person name="Capella-Gutierrez S."/>
            <person name="Charrier B."/>
            <person name="Cladiere L."/>
            <person name="Cock J.M."/>
            <person name="Coelho S.M."/>
            <person name="Colleoni C."/>
            <person name="Czjzek M."/>
            <person name="Da Silva C."/>
            <person name="Delage L."/>
            <person name="Denoeud F."/>
            <person name="Deschamps P."/>
            <person name="Dittami S.M."/>
            <person name="Gabaldon T."/>
            <person name="Gachon C.M."/>
            <person name="Groisillier A."/>
            <person name="Herve C."/>
            <person name="Jabbari K."/>
            <person name="Katinka M."/>
            <person name="Kloareg B."/>
            <person name="Kowalczyk N."/>
            <person name="Labadie K."/>
            <person name="Leblanc C."/>
            <person name="Lopez P.J."/>
            <person name="McLachlan D.H."/>
            <person name="Meslet-Cladiere L."/>
            <person name="Moustafa A."/>
            <person name="Nehr Z."/>
            <person name="Nyvall Collen P."/>
            <person name="Panaud O."/>
            <person name="Partensky F."/>
            <person name="Poulain J."/>
            <person name="Rensing S.A."/>
            <person name="Rousvoal S."/>
            <person name="Samson G."/>
            <person name="Symeonidi A."/>
            <person name="Weissenbach J."/>
            <person name="Zambounis A."/>
            <person name="Wincker P."/>
            <person name="Boyen C."/>
        </authorList>
    </citation>
    <scope>NUCLEOTIDE SEQUENCE [LARGE SCALE GENOMIC DNA]</scope>
    <source>
        <strain evidence="6">cv. Stackhouse</strain>
    </source>
</reference>
<feature type="transmembrane region" description="Helical" evidence="3">
    <location>
        <begin position="840"/>
        <end position="867"/>
    </location>
</feature>
<dbReference type="InterPro" id="IPR053958">
    <property type="entry name" value="HMGCR/SNAP/NPC1-like_SSD"/>
</dbReference>
<dbReference type="GeneID" id="17325046"/>
<feature type="domain" description="SSD" evidence="4">
    <location>
        <begin position="295"/>
        <end position="459"/>
    </location>
</feature>
<feature type="transmembrane region" description="Helical" evidence="3">
    <location>
        <begin position="740"/>
        <end position="764"/>
    </location>
</feature>
<evidence type="ECO:0000256" key="2">
    <source>
        <dbReference type="SAM" id="MobiDB-lite"/>
    </source>
</evidence>
<keyword evidence="3" id="KW-0472">Membrane</keyword>
<feature type="compositionally biased region" description="Polar residues" evidence="2">
    <location>
        <begin position="937"/>
        <end position="960"/>
    </location>
</feature>
<evidence type="ECO:0000256" key="1">
    <source>
        <dbReference type="ARBA" id="ARBA00005585"/>
    </source>
</evidence>
<feature type="transmembrane region" description="Helical" evidence="3">
    <location>
        <begin position="505"/>
        <end position="528"/>
    </location>
</feature>
<dbReference type="SUPFAM" id="SSF82866">
    <property type="entry name" value="Multidrug efflux transporter AcrB transmembrane domain"/>
    <property type="match status" value="2"/>
</dbReference>
<proteinExistence type="inferred from homology"/>
<evidence type="ECO:0000259" key="4">
    <source>
        <dbReference type="PROSITE" id="PS50156"/>
    </source>
</evidence>
<dbReference type="PANTHER" id="PTHR10796">
    <property type="entry name" value="PATCHED-RELATED"/>
    <property type="match status" value="1"/>
</dbReference>
<dbReference type="InterPro" id="IPR000731">
    <property type="entry name" value="SSD"/>
</dbReference>
<protein>
    <recommendedName>
        <fullName evidence="4">SSD domain-containing protein</fullName>
    </recommendedName>
</protein>
<dbReference type="Pfam" id="PF12349">
    <property type="entry name" value="Sterol-sensing"/>
    <property type="match status" value="1"/>
</dbReference>
<sequence>MVLVLHLFSRFSLSISAYLRAFFYRFAHRIARNPYRTLILFFCLSPILLVAVLRLDSSLPADKVYSPSNALAAQYRRYVRRNFGLPDRRSSLLFRNRDSINPSIPLDSQPALRDMVKFLSRSFRVDTSSSRQAEGNFWRERCVKAFDQEGNPFCFSLSFLDVFYNASKLVRDSDGNPHFFDTIDAQLRIMTDDNVRRHLNQGKGVSWNGLPSNMNNVVARNGDGRVVALVFHTFFYEEPTEKNAEVLSNPDFDAFDRSWLEAVRVQNDDDSLSVTALPDCRWSRHDSSETAAYKELVLFPIGFFLLTAYVCFFLGELHPVYSRVGLGLVAILTCALAIGATIGLAALLKLPFTSVHYVLLLLLTGIGIDDIMVITRALAHVDRNLKRDGTGDSVPDKIGQAMSSAGASILTTTATNTAVFLASASTSLRGFRSFALWAAIGVVLTFIYTSTFFVAALALDQRRIEKGQKDIYCLYRRANKIPEKNFAGLQFQAMSRFFRNILGPFITRPSISAVVIVLFGILSGAGIWGTTRLSVKFDSYHLYMHQTPAWKFSKTFVENFNVGQPAHVYVRGVDFSKTDSQELVLRLCHPTTGLIARNKWVEEGSVSCWLHALREAKNIPDSQNVILSEDFVEDVIEFFGFNPRFLYSNEVVLKRDRTIKASRFSYTRKHVESVREEVKAMTDIRNELQQVLSGDEVFSFSDTDLLTEQYAVLRTEMAIATGIACGAVFVVCSILSGHPIIGAVCVTLVGLIVVDVIGICHFTGYDLNAVTLIVITVSVGIGVDFVLHIGRSFQDQVGTRKERAVLALQELGPSIFHAGMSTFFSILVPGMSRSYIFRTLFWGLFSLLILAVLHGLILGPILLSLVGPKGWYNSIEMREDVSGLVLGREGQRTDLREDDNSAEIEEGRSGKKGEVAVTEKGQEDGKCCDSNDCDPGQGNSPTSDTSHQTTTENHNQPQEH</sequence>
<feature type="compositionally biased region" description="Basic and acidic residues" evidence="2">
    <location>
        <begin position="920"/>
        <end position="929"/>
    </location>
</feature>
<feature type="transmembrane region" description="Helical" evidence="3">
    <location>
        <begin position="400"/>
        <end position="422"/>
    </location>
</feature>
<feature type="transmembrane region" description="Helical" evidence="3">
    <location>
        <begin position="326"/>
        <end position="348"/>
    </location>
</feature>
<feature type="transmembrane region" description="Helical" evidence="3">
    <location>
        <begin position="35"/>
        <end position="55"/>
    </location>
</feature>
<name>S0F2Z9_CHOCR</name>
<dbReference type="Gramene" id="CDF77551">
    <property type="protein sequence ID" value="CDF77551"/>
    <property type="gene ID" value="CHC_T00005409001"/>
</dbReference>
<dbReference type="AlphaFoldDB" id="S0F2Z9"/>
<dbReference type="PROSITE" id="PS50156">
    <property type="entry name" value="SSD"/>
    <property type="match status" value="1"/>
</dbReference>
<feature type="region of interest" description="Disordered" evidence="2">
    <location>
        <begin position="894"/>
        <end position="960"/>
    </location>
</feature>
<dbReference type="Gene3D" id="1.20.1640.10">
    <property type="entry name" value="Multidrug efflux transporter AcrB transmembrane domain"/>
    <property type="match status" value="2"/>
</dbReference>
<dbReference type="OrthoDB" id="6510177at2759"/>
<feature type="transmembrane region" description="Helical" evidence="3">
    <location>
        <begin position="434"/>
        <end position="459"/>
    </location>
</feature>
<dbReference type="EMBL" id="HG001843">
    <property type="protein sequence ID" value="CDF77551.1"/>
    <property type="molecule type" value="Genomic_DNA"/>
</dbReference>
<organism evidence="5 6">
    <name type="scientific">Chondrus crispus</name>
    <name type="common">Carrageen Irish moss</name>
    <name type="synonym">Polymorpha crispa</name>
    <dbReference type="NCBI Taxonomy" id="2769"/>
    <lineage>
        <taxon>Eukaryota</taxon>
        <taxon>Rhodophyta</taxon>
        <taxon>Florideophyceae</taxon>
        <taxon>Rhodymeniophycidae</taxon>
        <taxon>Gigartinales</taxon>
        <taxon>Gigartinaceae</taxon>
        <taxon>Chondrus</taxon>
    </lineage>
</organism>
<dbReference type="InterPro" id="IPR051697">
    <property type="entry name" value="Patched_domain-protein"/>
</dbReference>
<feature type="transmembrane region" description="Helical" evidence="3">
    <location>
        <begin position="717"/>
        <end position="735"/>
    </location>
</feature>
<dbReference type="KEGG" id="ccp:CHC_T00005409001"/>
<dbReference type="OMA" id="EMYNICC"/>
<feature type="transmembrane region" description="Helical" evidence="3">
    <location>
        <begin position="6"/>
        <end position="23"/>
    </location>
</feature>
<keyword evidence="3" id="KW-1133">Transmembrane helix</keyword>
<dbReference type="Proteomes" id="UP000012073">
    <property type="component" value="Unassembled WGS sequence"/>
</dbReference>
<feature type="transmembrane region" description="Helical" evidence="3">
    <location>
        <begin position="770"/>
        <end position="790"/>
    </location>
</feature>
<keyword evidence="3" id="KW-0812">Transmembrane</keyword>
<dbReference type="PANTHER" id="PTHR10796:SF92">
    <property type="entry name" value="PATCHED-RELATED, ISOFORM A"/>
    <property type="match status" value="1"/>
</dbReference>
<keyword evidence="6" id="KW-1185">Reference proteome</keyword>
<dbReference type="RefSeq" id="XP_005717335.1">
    <property type="nucleotide sequence ID" value="XM_005717278.1"/>
</dbReference>
<feature type="transmembrane region" description="Helical" evidence="3">
    <location>
        <begin position="811"/>
        <end position="828"/>
    </location>
</feature>
<dbReference type="PhylomeDB" id="S0F2Z9"/>
<gene>
    <name evidence="5" type="ORF">CHC_T00005409001</name>
</gene>
<accession>S0F2Z9</accession>
<comment type="similarity">
    <text evidence="1">Belongs to the patched family.</text>
</comment>
<dbReference type="GO" id="GO:0016020">
    <property type="term" value="C:membrane"/>
    <property type="evidence" value="ECO:0007669"/>
    <property type="project" value="TreeGrafter"/>
</dbReference>
<feature type="compositionally biased region" description="Basic and acidic residues" evidence="2">
    <location>
        <begin position="894"/>
        <end position="914"/>
    </location>
</feature>
<evidence type="ECO:0000313" key="5">
    <source>
        <dbReference type="EMBL" id="CDF77551.1"/>
    </source>
</evidence>
<evidence type="ECO:0000256" key="3">
    <source>
        <dbReference type="SAM" id="Phobius"/>
    </source>
</evidence>
<feature type="transmembrane region" description="Helical" evidence="3">
    <location>
        <begin position="296"/>
        <end position="314"/>
    </location>
</feature>
<evidence type="ECO:0000313" key="6">
    <source>
        <dbReference type="Proteomes" id="UP000012073"/>
    </source>
</evidence>
<feature type="transmembrane region" description="Helical" evidence="3">
    <location>
        <begin position="354"/>
        <end position="379"/>
    </location>
</feature>